<reference evidence="1 2" key="1">
    <citation type="submission" date="2023-08" db="EMBL/GenBank/DDBJ databases">
        <title>Black Yeasts Isolated from many extreme environments.</title>
        <authorList>
            <person name="Coleine C."/>
            <person name="Stajich J.E."/>
            <person name="Selbmann L."/>
        </authorList>
    </citation>
    <scope>NUCLEOTIDE SEQUENCE [LARGE SCALE GENOMIC DNA]</scope>
    <source>
        <strain evidence="1 2">CCFEE 5885</strain>
    </source>
</reference>
<protein>
    <submittedName>
        <fullName evidence="1">Uncharacterized protein</fullName>
    </submittedName>
</protein>
<evidence type="ECO:0000313" key="2">
    <source>
        <dbReference type="Proteomes" id="UP001345013"/>
    </source>
</evidence>
<comment type="caution">
    <text evidence="1">The sequence shown here is derived from an EMBL/GenBank/DDBJ whole genome shotgun (WGS) entry which is preliminary data.</text>
</comment>
<evidence type="ECO:0000313" key="1">
    <source>
        <dbReference type="EMBL" id="KAK5089669.1"/>
    </source>
</evidence>
<gene>
    <name evidence="1" type="ORF">LTR24_006037</name>
</gene>
<accession>A0ABR0K875</accession>
<dbReference type="Proteomes" id="UP001345013">
    <property type="component" value="Unassembled WGS sequence"/>
</dbReference>
<dbReference type="EMBL" id="JAVRRG010000073">
    <property type="protein sequence ID" value="KAK5089669.1"/>
    <property type="molecule type" value="Genomic_DNA"/>
</dbReference>
<keyword evidence="2" id="KW-1185">Reference proteome</keyword>
<name>A0ABR0K875_9EURO</name>
<sequence length="345" mass="38371">MAKCHRLKQRWAKLPSIVQGQAVFDARRDMSAVPYTVPYQKRNHPRSGHTTSTGACTPPQMQSIDHQCISDLEIYNSRWTETTLTSTVRPLTVIRVLDQKDHFSDSQGSYHRKSEISPVTLCQHMTAPCSVSSAVHDLMLQTLILYYSSYSIRIPAEGLESHAFLHARLLAQAYSLRAETWQTELLQTVRSKSEILRVLLHIDEARARLHETDAHGLTVDKASCHNALTAYETEMLSLIPCIHDEQIGPGNIVTVDTPVESYFDPHRSALDGVDTRNSELSCSTVGTTTPIGSPVAAVSIAPSPAAEAKHKTLEGWTWVGHVAGSFETFVFVYCLFWRASFVNPA</sequence>
<proteinExistence type="predicted"/>
<organism evidence="1 2">
    <name type="scientific">Lithohypha guttulata</name>
    <dbReference type="NCBI Taxonomy" id="1690604"/>
    <lineage>
        <taxon>Eukaryota</taxon>
        <taxon>Fungi</taxon>
        <taxon>Dikarya</taxon>
        <taxon>Ascomycota</taxon>
        <taxon>Pezizomycotina</taxon>
        <taxon>Eurotiomycetes</taxon>
        <taxon>Chaetothyriomycetidae</taxon>
        <taxon>Chaetothyriales</taxon>
        <taxon>Trichomeriaceae</taxon>
        <taxon>Lithohypha</taxon>
    </lineage>
</organism>